<proteinExistence type="predicted"/>
<evidence type="ECO:0000313" key="2">
    <source>
        <dbReference type="Proteomes" id="UP000199344"/>
    </source>
</evidence>
<sequence length="263" mass="29645">MSVDLWDGALIDAEIWHARAGDVAREFRYRTRYVALPVEALEADALPIRPDRAGLWRLRRRDHGARDGSALTGFIRGQLAEAGLADCVTTLVTMPRGLLHGFNPVSFWLARDTAGLRAVLAEVSNTYGESHLYLCRHPDNRVIERSDRLGGDKLFHVSPFLPRDGRYVFRFDTGPGRFGAWVDWIGADGEVRLSTSMAGPARPLTRASLRRAALRHPFQPLRVTGLIHWQAAKLFSRGIRYRAKPPQLDRTRSEAIETERKNV</sequence>
<gene>
    <name evidence="1" type="ORF">SAMN05421538_103240</name>
</gene>
<dbReference type="Pfam" id="PF07103">
    <property type="entry name" value="DUF1365"/>
    <property type="match status" value="1"/>
</dbReference>
<accession>A0A1G6ZEQ8</accession>
<dbReference type="RefSeq" id="WP_090522407.1">
    <property type="nucleotide sequence ID" value="NZ_FNAH01000003.1"/>
</dbReference>
<dbReference type="AlphaFoldDB" id="A0A1G6ZEQ8"/>
<reference evidence="1 2" key="1">
    <citation type="submission" date="2016-10" db="EMBL/GenBank/DDBJ databases">
        <authorList>
            <person name="de Groot N.N."/>
        </authorList>
    </citation>
    <scope>NUCLEOTIDE SEQUENCE [LARGE SCALE GENOMIC DNA]</scope>
    <source>
        <strain evidence="1 2">DSM 22220</strain>
    </source>
</reference>
<dbReference type="Proteomes" id="UP000199344">
    <property type="component" value="Unassembled WGS sequence"/>
</dbReference>
<protein>
    <recommendedName>
        <fullName evidence="3">DUF1365 domain-containing protein</fullName>
    </recommendedName>
</protein>
<dbReference type="EMBL" id="FNAH01000003">
    <property type="protein sequence ID" value="SDE01128.1"/>
    <property type="molecule type" value="Genomic_DNA"/>
</dbReference>
<organism evidence="1 2">
    <name type="scientific">Paracoccus isoporae</name>
    <dbReference type="NCBI Taxonomy" id="591205"/>
    <lineage>
        <taxon>Bacteria</taxon>
        <taxon>Pseudomonadati</taxon>
        <taxon>Pseudomonadota</taxon>
        <taxon>Alphaproteobacteria</taxon>
        <taxon>Rhodobacterales</taxon>
        <taxon>Paracoccaceae</taxon>
        <taxon>Paracoccus</taxon>
    </lineage>
</organism>
<dbReference type="OrthoDB" id="9778801at2"/>
<keyword evidence="2" id="KW-1185">Reference proteome</keyword>
<dbReference type="InterPro" id="IPR010775">
    <property type="entry name" value="DUF1365"/>
</dbReference>
<evidence type="ECO:0000313" key="1">
    <source>
        <dbReference type="EMBL" id="SDE01128.1"/>
    </source>
</evidence>
<dbReference type="PANTHER" id="PTHR33973">
    <property type="entry name" value="OS07G0153300 PROTEIN"/>
    <property type="match status" value="1"/>
</dbReference>
<name>A0A1G6ZEQ8_9RHOB</name>
<dbReference type="PANTHER" id="PTHR33973:SF4">
    <property type="entry name" value="OS07G0153300 PROTEIN"/>
    <property type="match status" value="1"/>
</dbReference>
<dbReference type="STRING" id="591205.SAMN05421538_103240"/>
<evidence type="ECO:0008006" key="3">
    <source>
        <dbReference type="Google" id="ProtNLM"/>
    </source>
</evidence>